<proteinExistence type="inferred from homology"/>
<dbReference type="GO" id="GO:0005576">
    <property type="term" value="C:extracellular region"/>
    <property type="evidence" value="ECO:0007669"/>
    <property type="project" value="UniProtKB-SubCell"/>
</dbReference>
<dbReference type="InterPro" id="IPR036514">
    <property type="entry name" value="SGNH_hydro_sf"/>
</dbReference>
<dbReference type="PANTHER" id="PTHR45650">
    <property type="entry name" value="GDSL-LIKE LIPASE/ACYLHYDROLASE-RELATED"/>
    <property type="match status" value="1"/>
</dbReference>
<dbReference type="Pfam" id="PF00657">
    <property type="entry name" value="Lipase_GDSL"/>
    <property type="match status" value="1"/>
</dbReference>
<evidence type="ECO:0000256" key="6">
    <source>
        <dbReference type="ARBA" id="ARBA00022963"/>
    </source>
</evidence>
<organism evidence="9 10">
    <name type="scientific">Rhodamnia argentea</name>
    <dbReference type="NCBI Taxonomy" id="178133"/>
    <lineage>
        <taxon>Eukaryota</taxon>
        <taxon>Viridiplantae</taxon>
        <taxon>Streptophyta</taxon>
        <taxon>Embryophyta</taxon>
        <taxon>Tracheophyta</taxon>
        <taxon>Spermatophyta</taxon>
        <taxon>Magnoliopsida</taxon>
        <taxon>eudicotyledons</taxon>
        <taxon>Gunneridae</taxon>
        <taxon>Pentapetalae</taxon>
        <taxon>rosids</taxon>
        <taxon>malvids</taxon>
        <taxon>Myrtales</taxon>
        <taxon>Myrtaceae</taxon>
        <taxon>Myrtoideae</taxon>
        <taxon>Myrteae</taxon>
        <taxon>Australasian group</taxon>
        <taxon>Rhodamnia</taxon>
    </lineage>
</organism>
<evidence type="ECO:0000256" key="7">
    <source>
        <dbReference type="ARBA" id="ARBA00023098"/>
    </source>
</evidence>
<comment type="similarity">
    <text evidence="2">Belongs to the 'GDSL' lipolytic enzyme family.</text>
</comment>
<gene>
    <name evidence="10" type="primary">LOC115726890</name>
</gene>
<dbReference type="GeneID" id="115726890"/>
<feature type="signal peptide" evidence="8">
    <location>
        <begin position="1"/>
        <end position="17"/>
    </location>
</feature>
<dbReference type="AlphaFoldDB" id="A0A8B8MRG5"/>
<evidence type="ECO:0000313" key="10">
    <source>
        <dbReference type="RefSeq" id="XP_030512833.2"/>
    </source>
</evidence>
<keyword evidence="5" id="KW-0378">Hydrolase</keyword>
<keyword evidence="3" id="KW-0964">Secreted</keyword>
<dbReference type="GO" id="GO:0016042">
    <property type="term" value="P:lipid catabolic process"/>
    <property type="evidence" value="ECO:0007669"/>
    <property type="project" value="UniProtKB-KW"/>
</dbReference>
<evidence type="ECO:0000256" key="5">
    <source>
        <dbReference type="ARBA" id="ARBA00022801"/>
    </source>
</evidence>
<dbReference type="Proteomes" id="UP000827889">
    <property type="component" value="Chromosome 3"/>
</dbReference>
<dbReference type="PANTHER" id="PTHR45650:SF3">
    <property type="entry name" value="OS01G0748500 PROTEIN"/>
    <property type="match status" value="1"/>
</dbReference>
<evidence type="ECO:0000256" key="2">
    <source>
        <dbReference type="ARBA" id="ARBA00008668"/>
    </source>
</evidence>
<keyword evidence="9" id="KW-1185">Reference proteome</keyword>
<dbReference type="GO" id="GO:0016788">
    <property type="term" value="F:hydrolase activity, acting on ester bonds"/>
    <property type="evidence" value="ECO:0007669"/>
    <property type="project" value="InterPro"/>
</dbReference>
<dbReference type="Gene3D" id="3.40.50.1110">
    <property type="entry name" value="SGNH hydrolase"/>
    <property type="match status" value="1"/>
</dbReference>
<dbReference type="InterPro" id="IPR051238">
    <property type="entry name" value="GDSL_esterase/lipase"/>
</dbReference>
<feature type="chain" id="PRO_5045197130" evidence="8">
    <location>
        <begin position="18"/>
        <end position="150"/>
    </location>
</feature>
<keyword evidence="7" id="KW-0443">Lipid metabolism</keyword>
<accession>A0A8B8MRG5</accession>
<dbReference type="RefSeq" id="XP_030512833.2">
    <property type="nucleotide sequence ID" value="XM_030656973.2"/>
</dbReference>
<reference evidence="10" key="1">
    <citation type="submission" date="2025-08" db="UniProtKB">
        <authorList>
            <consortium name="RefSeq"/>
        </authorList>
    </citation>
    <scope>IDENTIFICATION</scope>
    <source>
        <tissue evidence="10">Leaf</tissue>
    </source>
</reference>
<evidence type="ECO:0000313" key="9">
    <source>
        <dbReference type="Proteomes" id="UP000827889"/>
    </source>
</evidence>
<evidence type="ECO:0000256" key="4">
    <source>
        <dbReference type="ARBA" id="ARBA00022729"/>
    </source>
</evidence>
<keyword evidence="6" id="KW-0442">Lipid degradation</keyword>
<evidence type="ECO:0000256" key="3">
    <source>
        <dbReference type="ARBA" id="ARBA00022525"/>
    </source>
</evidence>
<evidence type="ECO:0000256" key="1">
    <source>
        <dbReference type="ARBA" id="ARBA00004613"/>
    </source>
</evidence>
<keyword evidence="4 8" id="KW-0732">Signal</keyword>
<name>A0A8B8MRG5_9MYRT</name>
<protein>
    <submittedName>
        <fullName evidence="10">GDSL esterase/lipase At4g18970-like</fullName>
    </submittedName>
</protein>
<evidence type="ECO:0000256" key="8">
    <source>
        <dbReference type="SAM" id="SignalP"/>
    </source>
</evidence>
<sequence>MILVGANLIGCAPYALALSPPTFSKCIDHINFSIRTFNEKRKPLVGYLNENFPNAKFTYLNAYAISHELLDNPSRYGFKVTTTACCGLGRKRGSIVCPRNQIPRKNRDEHCFWDSYHVTEAANLVIARKLLSDEAEFFTYPFTISQLARL</sequence>
<dbReference type="KEGG" id="rarg:115726890"/>
<dbReference type="InterPro" id="IPR001087">
    <property type="entry name" value="GDSL"/>
</dbReference>
<comment type="subcellular location">
    <subcellularLocation>
        <location evidence="1">Secreted</location>
    </subcellularLocation>
</comment>